<name>A0A6J4UKL4_9BACT</name>
<dbReference type="InterPro" id="IPR001845">
    <property type="entry name" value="HTH_ArsR_DNA-bd_dom"/>
</dbReference>
<gene>
    <name evidence="5" type="ORF">AVDCRST_MAG33-972</name>
</gene>
<accession>A0A6J4UKL4</accession>
<evidence type="ECO:0000256" key="3">
    <source>
        <dbReference type="ARBA" id="ARBA00023163"/>
    </source>
</evidence>
<organism evidence="5">
    <name type="scientific">uncultured Thermomicrobiales bacterium</name>
    <dbReference type="NCBI Taxonomy" id="1645740"/>
    <lineage>
        <taxon>Bacteria</taxon>
        <taxon>Pseudomonadati</taxon>
        <taxon>Thermomicrobiota</taxon>
        <taxon>Thermomicrobia</taxon>
        <taxon>Thermomicrobiales</taxon>
        <taxon>environmental samples</taxon>
    </lineage>
</organism>
<keyword evidence="1" id="KW-0805">Transcription regulation</keyword>
<dbReference type="GO" id="GO:0003677">
    <property type="term" value="F:DNA binding"/>
    <property type="evidence" value="ECO:0007669"/>
    <property type="project" value="UniProtKB-KW"/>
</dbReference>
<dbReference type="NCBIfam" id="NF033788">
    <property type="entry name" value="HTH_metalloreg"/>
    <property type="match status" value="1"/>
</dbReference>
<dbReference type="SUPFAM" id="SSF46785">
    <property type="entry name" value="Winged helix' DNA-binding domain"/>
    <property type="match status" value="1"/>
</dbReference>
<dbReference type="SMART" id="SM00418">
    <property type="entry name" value="HTH_ARSR"/>
    <property type="match status" value="1"/>
</dbReference>
<dbReference type="Gene3D" id="1.10.10.10">
    <property type="entry name" value="Winged helix-like DNA-binding domain superfamily/Winged helix DNA-binding domain"/>
    <property type="match status" value="1"/>
</dbReference>
<proteinExistence type="predicted"/>
<dbReference type="InterPro" id="IPR051081">
    <property type="entry name" value="HTH_MetalResp_TranReg"/>
</dbReference>
<evidence type="ECO:0000259" key="4">
    <source>
        <dbReference type="PROSITE" id="PS50987"/>
    </source>
</evidence>
<dbReference type="InterPro" id="IPR036390">
    <property type="entry name" value="WH_DNA-bd_sf"/>
</dbReference>
<dbReference type="EMBL" id="CADCWK010000088">
    <property type="protein sequence ID" value="CAA9552091.1"/>
    <property type="molecule type" value="Genomic_DNA"/>
</dbReference>
<keyword evidence="2" id="KW-0238">DNA-binding</keyword>
<dbReference type="InterPro" id="IPR036388">
    <property type="entry name" value="WH-like_DNA-bd_sf"/>
</dbReference>
<dbReference type="PRINTS" id="PR00778">
    <property type="entry name" value="HTHARSR"/>
</dbReference>
<dbReference type="Pfam" id="PF01022">
    <property type="entry name" value="HTH_5"/>
    <property type="match status" value="1"/>
</dbReference>
<evidence type="ECO:0000256" key="1">
    <source>
        <dbReference type="ARBA" id="ARBA00023015"/>
    </source>
</evidence>
<dbReference type="AlphaFoldDB" id="A0A6J4UKL4"/>
<dbReference type="GO" id="GO:0003700">
    <property type="term" value="F:DNA-binding transcription factor activity"/>
    <property type="evidence" value="ECO:0007669"/>
    <property type="project" value="InterPro"/>
</dbReference>
<dbReference type="InterPro" id="IPR011991">
    <property type="entry name" value="ArsR-like_HTH"/>
</dbReference>
<dbReference type="PANTHER" id="PTHR33154">
    <property type="entry name" value="TRANSCRIPTIONAL REGULATOR, ARSR FAMILY"/>
    <property type="match status" value="1"/>
</dbReference>
<keyword evidence="3" id="KW-0804">Transcription</keyword>
<dbReference type="CDD" id="cd00090">
    <property type="entry name" value="HTH_ARSR"/>
    <property type="match status" value="1"/>
</dbReference>
<evidence type="ECO:0000313" key="5">
    <source>
        <dbReference type="EMBL" id="CAA9552091.1"/>
    </source>
</evidence>
<feature type="domain" description="HTH arsR-type" evidence="4">
    <location>
        <begin position="5"/>
        <end position="99"/>
    </location>
</feature>
<sequence>MTIAAPVIAPATHATFFHGLSDPCRLVILQALCEGELTVTDLIARTKRSQSNTSNHLACLLGCGLVTREQRGKYAVYRLADARIATLLTLADEVTRDVATGVDTCTLNDRPSPSPEGRS</sequence>
<evidence type="ECO:0000256" key="2">
    <source>
        <dbReference type="ARBA" id="ARBA00023125"/>
    </source>
</evidence>
<reference evidence="5" key="1">
    <citation type="submission" date="2020-02" db="EMBL/GenBank/DDBJ databases">
        <authorList>
            <person name="Meier V. D."/>
        </authorList>
    </citation>
    <scope>NUCLEOTIDE SEQUENCE</scope>
    <source>
        <strain evidence="5">AVDCRST_MAG33</strain>
    </source>
</reference>
<protein>
    <recommendedName>
        <fullName evidence="4">HTH arsR-type domain-containing protein</fullName>
    </recommendedName>
</protein>
<dbReference type="PROSITE" id="PS50987">
    <property type="entry name" value="HTH_ARSR_2"/>
    <property type="match status" value="1"/>
</dbReference>
<dbReference type="PANTHER" id="PTHR33154:SF36">
    <property type="entry name" value="TRANSCRIPTIONAL REGULATOR"/>
    <property type="match status" value="1"/>
</dbReference>